<feature type="compositionally biased region" description="Basic residues" evidence="1">
    <location>
        <begin position="100"/>
        <end position="109"/>
    </location>
</feature>
<evidence type="ECO:0000256" key="1">
    <source>
        <dbReference type="SAM" id="MobiDB-lite"/>
    </source>
</evidence>
<gene>
    <name evidence="2" type="ORF">FB45DRAFT_83128</name>
</gene>
<accession>A0AAD7BL21</accession>
<evidence type="ECO:0000313" key="3">
    <source>
        <dbReference type="Proteomes" id="UP001221142"/>
    </source>
</evidence>
<proteinExistence type="predicted"/>
<organism evidence="2 3">
    <name type="scientific">Roridomyces roridus</name>
    <dbReference type="NCBI Taxonomy" id="1738132"/>
    <lineage>
        <taxon>Eukaryota</taxon>
        <taxon>Fungi</taxon>
        <taxon>Dikarya</taxon>
        <taxon>Basidiomycota</taxon>
        <taxon>Agaricomycotina</taxon>
        <taxon>Agaricomycetes</taxon>
        <taxon>Agaricomycetidae</taxon>
        <taxon>Agaricales</taxon>
        <taxon>Marasmiineae</taxon>
        <taxon>Mycenaceae</taxon>
        <taxon>Roridomyces</taxon>
    </lineage>
</organism>
<keyword evidence="3" id="KW-1185">Reference proteome</keyword>
<reference evidence="2" key="1">
    <citation type="submission" date="2023-03" db="EMBL/GenBank/DDBJ databases">
        <title>Massive genome expansion in bonnet fungi (Mycena s.s.) driven by repeated elements and novel gene families across ecological guilds.</title>
        <authorList>
            <consortium name="Lawrence Berkeley National Laboratory"/>
            <person name="Harder C.B."/>
            <person name="Miyauchi S."/>
            <person name="Viragh M."/>
            <person name="Kuo A."/>
            <person name="Thoen E."/>
            <person name="Andreopoulos B."/>
            <person name="Lu D."/>
            <person name="Skrede I."/>
            <person name="Drula E."/>
            <person name="Henrissat B."/>
            <person name="Morin E."/>
            <person name="Kohler A."/>
            <person name="Barry K."/>
            <person name="LaButti K."/>
            <person name="Morin E."/>
            <person name="Salamov A."/>
            <person name="Lipzen A."/>
            <person name="Mereny Z."/>
            <person name="Hegedus B."/>
            <person name="Baldrian P."/>
            <person name="Stursova M."/>
            <person name="Weitz H."/>
            <person name="Taylor A."/>
            <person name="Grigoriev I.V."/>
            <person name="Nagy L.G."/>
            <person name="Martin F."/>
            <person name="Kauserud H."/>
        </authorList>
    </citation>
    <scope>NUCLEOTIDE SEQUENCE</scope>
    <source>
        <strain evidence="2">9284</strain>
    </source>
</reference>
<dbReference type="Proteomes" id="UP001221142">
    <property type="component" value="Unassembled WGS sequence"/>
</dbReference>
<dbReference type="AlphaFoldDB" id="A0AAD7BL21"/>
<feature type="region of interest" description="Disordered" evidence="1">
    <location>
        <begin position="41"/>
        <end position="126"/>
    </location>
</feature>
<comment type="caution">
    <text evidence="2">The sequence shown here is derived from an EMBL/GenBank/DDBJ whole genome shotgun (WGS) entry which is preliminary data.</text>
</comment>
<feature type="compositionally biased region" description="Low complexity" evidence="1">
    <location>
        <begin position="59"/>
        <end position="75"/>
    </location>
</feature>
<protein>
    <submittedName>
        <fullName evidence="2">Uncharacterized protein</fullName>
    </submittedName>
</protein>
<feature type="compositionally biased region" description="Low complexity" evidence="1">
    <location>
        <begin position="41"/>
        <end position="51"/>
    </location>
</feature>
<name>A0AAD7BL21_9AGAR</name>
<dbReference type="EMBL" id="JARKIF010000013">
    <property type="protein sequence ID" value="KAJ7624451.1"/>
    <property type="molecule type" value="Genomic_DNA"/>
</dbReference>
<evidence type="ECO:0000313" key="2">
    <source>
        <dbReference type="EMBL" id="KAJ7624451.1"/>
    </source>
</evidence>
<sequence length="202" mass="21997">MSIVFLSFNTEPPQFVSGVHYRADKIIEVGVEMAMHPPAGVSSSLASVSAPVPMPTAAPSSISRPLPVRSPSLLPTNLDPAPNSHTSHPPPPQPQPQVTRPRRQASTKKPKYDEDDRDYDEFDRPQRRGRDVVCDILAAAAASSSSQKLQSHSHARSKAKTRKWQEKPFGVLLPIILCQEYAYAYELPPEIWGQVGVGGVGG</sequence>